<feature type="signal peptide" evidence="1">
    <location>
        <begin position="1"/>
        <end position="19"/>
    </location>
</feature>
<reference evidence="2" key="1">
    <citation type="submission" date="2020-09" db="EMBL/GenBank/DDBJ databases">
        <authorList>
            <person name="Kim M.K."/>
        </authorList>
    </citation>
    <scope>NUCLEOTIDE SEQUENCE</scope>
    <source>
        <strain evidence="2">BT702</strain>
    </source>
</reference>
<protein>
    <recommendedName>
        <fullName evidence="4">TMF family protein</fullName>
    </recommendedName>
</protein>
<dbReference type="RefSeq" id="WP_190888125.1">
    <property type="nucleotide sequence ID" value="NZ_JACWZY010000013.1"/>
</dbReference>
<dbReference type="Gene3D" id="2.150.10.10">
    <property type="entry name" value="Serralysin-like metalloprotease, C-terminal"/>
    <property type="match status" value="1"/>
</dbReference>
<gene>
    <name evidence="2" type="ORF">IC229_16615</name>
</gene>
<dbReference type="AlphaFoldDB" id="A0A926XWW6"/>
<feature type="chain" id="PRO_5037219433" description="TMF family protein" evidence="1">
    <location>
        <begin position="20"/>
        <end position="495"/>
    </location>
</feature>
<dbReference type="Proteomes" id="UP000598820">
    <property type="component" value="Unassembled WGS sequence"/>
</dbReference>
<accession>A0A926XWW6</accession>
<evidence type="ECO:0000313" key="2">
    <source>
        <dbReference type="EMBL" id="MBD2702278.1"/>
    </source>
</evidence>
<comment type="caution">
    <text evidence="2">The sequence shown here is derived from an EMBL/GenBank/DDBJ whole genome shotgun (WGS) entry which is preliminary data.</text>
</comment>
<dbReference type="InterPro" id="IPR011004">
    <property type="entry name" value="Trimer_LpxA-like_sf"/>
</dbReference>
<sequence length="495" mass="52117">MKLFYLFSFLILVPTGLLAQNNYVAITSNSSTPGDDNTLIGPTAANLTMTGGHNVILGHNAGHTNSTGADNVMLGTSAGFSNTTGSDNSFMGYQAGYSNSSGRGNTFMGSDAGIYNTIGNYNTVVGYRSGVANTTGSNNVFVGQQAGKANTTGIANLFMGSFAGASSNGSYNLFIGNSSGQQTTSGGGNTFIGNGSGYGNTTGQNNTYIGNGAGFTGNGAGQSNTFIGQNAGVSSGAVVNNSTAIGAGAQVSADNSIVLGAPNPAWKVGIGNTAPNNKLEITHGTNGQSGLRFTNMNNSTPAAMTNQYKFLSVNEQGDVVMASMNSSAREGVSESLWQRKGSFLQSTRNEAVIIGSNVARTPSGYKLFVEEGILTEKVKVAVNNTSDWSDYVFDDTYQLKGLAEVERYIKLNKHLPGIPSAKEMVEKGNDLHQTDTKLLEKIEELTLYSIQLEKQAVAKDQQYQQEMKKIQATSLQQQKQIDELTKLVLELAHKK</sequence>
<dbReference type="EMBL" id="JACWZY010000013">
    <property type="protein sequence ID" value="MBD2702278.1"/>
    <property type="molecule type" value="Genomic_DNA"/>
</dbReference>
<evidence type="ECO:0000313" key="3">
    <source>
        <dbReference type="Proteomes" id="UP000598820"/>
    </source>
</evidence>
<evidence type="ECO:0000256" key="1">
    <source>
        <dbReference type="SAM" id="SignalP"/>
    </source>
</evidence>
<dbReference type="SUPFAM" id="SSF51161">
    <property type="entry name" value="Trimeric LpxA-like enzymes"/>
    <property type="match status" value="1"/>
</dbReference>
<keyword evidence="3" id="KW-1185">Reference proteome</keyword>
<proteinExistence type="predicted"/>
<name>A0A926XWW6_9BACT</name>
<dbReference type="InterPro" id="IPR011049">
    <property type="entry name" value="Serralysin-like_metalloprot_C"/>
</dbReference>
<organism evidence="2 3">
    <name type="scientific">Spirosoma profusum</name>
    <dbReference type="NCBI Taxonomy" id="2771354"/>
    <lineage>
        <taxon>Bacteria</taxon>
        <taxon>Pseudomonadati</taxon>
        <taxon>Bacteroidota</taxon>
        <taxon>Cytophagia</taxon>
        <taxon>Cytophagales</taxon>
        <taxon>Cytophagaceae</taxon>
        <taxon>Spirosoma</taxon>
    </lineage>
</organism>
<keyword evidence="1" id="KW-0732">Signal</keyword>
<evidence type="ECO:0008006" key="4">
    <source>
        <dbReference type="Google" id="ProtNLM"/>
    </source>
</evidence>